<feature type="signal peptide" evidence="2">
    <location>
        <begin position="1"/>
        <end position="24"/>
    </location>
</feature>
<comment type="caution">
    <text evidence="3">The sequence shown here is derived from an EMBL/GenBank/DDBJ whole genome shotgun (WGS) entry which is preliminary data.</text>
</comment>
<keyword evidence="1" id="KW-0472">Membrane</keyword>
<evidence type="ECO:0008006" key="5">
    <source>
        <dbReference type="Google" id="ProtNLM"/>
    </source>
</evidence>
<organism evidence="3 4">
    <name type="scientific">Discina gigas</name>
    <dbReference type="NCBI Taxonomy" id="1032678"/>
    <lineage>
        <taxon>Eukaryota</taxon>
        <taxon>Fungi</taxon>
        <taxon>Dikarya</taxon>
        <taxon>Ascomycota</taxon>
        <taxon>Pezizomycotina</taxon>
        <taxon>Pezizomycetes</taxon>
        <taxon>Pezizales</taxon>
        <taxon>Discinaceae</taxon>
        <taxon>Discina</taxon>
    </lineage>
</organism>
<feature type="transmembrane region" description="Helical" evidence="1">
    <location>
        <begin position="63"/>
        <end position="85"/>
    </location>
</feature>
<evidence type="ECO:0000256" key="1">
    <source>
        <dbReference type="SAM" id="Phobius"/>
    </source>
</evidence>
<feature type="chain" id="PRO_5045991035" description="Transmembrane protein" evidence="2">
    <location>
        <begin position="25"/>
        <end position="197"/>
    </location>
</feature>
<accession>A0ABR3GCS6</accession>
<gene>
    <name evidence="3" type="ORF">Q9L58_007379</name>
</gene>
<sequence length="197" mass="22123">MSISKIHHPIFSLTTILAATHCLGSPLLPRDEGTFVLSVNSAALETPKTSSSSIISGWSDPTAIVFLVAIASLVLTVPMFVYIWMRRRRLHAARRRGEREEEGERKGSIPLVSEVQLIARNEVVEEAGKMEARKEEVKVEVEVEVERKEAPVRKMKKGSVRFVRPVQVSVKPTRAVEIMVKPAKVVFRDPTWEKLKS</sequence>
<dbReference type="Proteomes" id="UP001447188">
    <property type="component" value="Unassembled WGS sequence"/>
</dbReference>
<reference evidence="3 4" key="1">
    <citation type="submission" date="2024-02" db="EMBL/GenBank/DDBJ databases">
        <title>Discinaceae phylogenomics.</title>
        <authorList>
            <person name="Dirks A.C."/>
            <person name="James T.Y."/>
        </authorList>
    </citation>
    <scope>NUCLEOTIDE SEQUENCE [LARGE SCALE GENOMIC DNA]</scope>
    <source>
        <strain evidence="3 4">ACD0624</strain>
    </source>
</reference>
<evidence type="ECO:0000313" key="4">
    <source>
        <dbReference type="Proteomes" id="UP001447188"/>
    </source>
</evidence>
<evidence type="ECO:0000313" key="3">
    <source>
        <dbReference type="EMBL" id="KAL0633710.1"/>
    </source>
</evidence>
<evidence type="ECO:0000256" key="2">
    <source>
        <dbReference type="SAM" id="SignalP"/>
    </source>
</evidence>
<name>A0ABR3GCS6_9PEZI</name>
<proteinExistence type="predicted"/>
<keyword evidence="1" id="KW-0812">Transmembrane</keyword>
<dbReference type="EMBL" id="JBBBZM010000116">
    <property type="protein sequence ID" value="KAL0633710.1"/>
    <property type="molecule type" value="Genomic_DNA"/>
</dbReference>
<keyword evidence="1" id="KW-1133">Transmembrane helix</keyword>
<keyword evidence="2" id="KW-0732">Signal</keyword>
<protein>
    <recommendedName>
        <fullName evidence="5">Transmembrane protein</fullName>
    </recommendedName>
</protein>
<keyword evidence="4" id="KW-1185">Reference proteome</keyword>